<dbReference type="STRING" id="595434.RISK_003226"/>
<dbReference type="Proteomes" id="UP000036367">
    <property type="component" value="Unassembled WGS sequence"/>
</dbReference>
<reference evidence="1" key="1">
    <citation type="submission" date="2015-05" db="EMBL/GenBank/DDBJ databases">
        <title>Permanent draft genome of Rhodopirellula islandicus K833.</title>
        <authorList>
            <person name="Kizina J."/>
            <person name="Richter M."/>
            <person name="Glockner F.O."/>
            <person name="Harder J."/>
        </authorList>
    </citation>
    <scope>NUCLEOTIDE SEQUENCE [LARGE SCALE GENOMIC DNA]</scope>
    <source>
        <strain evidence="1">K833</strain>
    </source>
</reference>
<protein>
    <submittedName>
        <fullName evidence="1">Uncharacterized protein</fullName>
    </submittedName>
</protein>
<proteinExistence type="predicted"/>
<sequence length="44" mass="4986">MRPFIPVDLLRKRLPDGRVSHQRRGFGNAIVSPLRDEMAATVVL</sequence>
<organism evidence="1 2">
    <name type="scientific">Rhodopirellula islandica</name>
    <dbReference type="NCBI Taxonomy" id="595434"/>
    <lineage>
        <taxon>Bacteria</taxon>
        <taxon>Pseudomonadati</taxon>
        <taxon>Planctomycetota</taxon>
        <taxon>Planctomycetia</taxon>
        <taxon>Pirellulales</taxon>
        <taxon>Pirellulaceae</taxon>
        <taxon>Rhodopirellula</taxon>
    </lineage>
</organism>
<dbReference type="PATRIC" id="fig|595434.4.peg.3080"/>
<evidence type="ECO:0000313" key="2">
    <source>
        <dbReference type="Proteomes" id="UP000036367"/>
    </source>
</evidence>
<name>A0A0J1EGD5_RHOIS</name>
<gene>
    <name evidence="1" type="ORF">RISK_003226</name>
</gene>
<dbReference type="EMBL" id="LECT01000026">
    <property type="protein sequence ID" value="KLU04604.1"/>
    <property type="molecule type" value="Genomic_DNA"/>
</dbReference>
<evidence type="ECO:0000313" key="1">
    <source>
        <dbReference type="EMBL" id="KLU04604.1"/>
    </source>
</evidence>
<dbReference type="AlphaFoldDB" id="A0A0J1EGD5"/>
<keyword evidence="2" id="KW-1185">Reference proteome</keyword>
<accession>A0A0J1EGD5</accession>
<comment type="caution">
    <text evidence="1">The sequence shown here is derived from an EMBL/GenBank/DDBJ whole genome shotgun (WGS) entry which is preliminary data.</text>
</comment>